<dbReference type="EMBL" id="JADOGI010000017">
    <property type="protein sequence ID" value="MBF8185740.1"/>
    <property type="molecule type" value="Genomic_DNA"/>
</dbReference>
<name>A0A931A9A1_9ACTN</name>
<keyword evidence="3" id="KW-1185">Reference proteome</keyword>
<evidence type="ECO:0000256" key="1">
    <source>
        <dbReference type="SAM" id="MobiDB-lite"/>
    </source>
</evidence>
<organism evidence="2 3">
    <name type="scientific">Nonomuraea cypriaca</name>
    <dbReference type="NCBI Taxonomy" id="1187855"/>
    <lineage>
        <taxon>Bacteria</taxon>
        <taxon>Bacillati</taxon>
        <taxon>Actinomycetota</taxon>
        <taxon>Actinomycetes</taxon>
        <taxon>Streptosporangiales</taxon>
        <taxon>Streptosporangiaceae</taxon>
        <taxon>Nonomuraea</taxon>
    </lineage>
</organism>
<dbReference type="RefSeq" id="WP_195894745.1">
    <property type="nucleotide sequence ID" value="NZ_JADOGI010000017.1"/>
</dbReference>
<proteinExistence type="predicted"/>
<feature type="region of interest" description="Disordered" evidence="1">
    <location>
        <begin position="15"/>
        <end position="55"/>
    </location>
</feature>
<dbReference type="Proteomes" id="UP000605361">
    <property type="component" value="Unassembled WGS sequence"/>
</dbReference>
<sequence length="55" mass="5434">MAGGLDLATIGAHSVGTADGGAGMPVTGWETGGGDLRGPVRGPISPPDRRHGLKR</sequence>
<evidence type="ECO:0000313" key="3">
    <source>
        <dbReference type="Proteomes" id="UP000605361"/>
    </source>
</evidence>
<protein>
    <submittedName>
        <fullName evidence="2">Uncharacterized protein</fullName>
    </submittedName>
</protein>
<evidence type="ECO:0000313" key="2">
    <source>
        <dbReference type="EMBL" id="MBF8185740.1"/>
    </source>
</evidence>
<reference evidence="2" key="1">
    <citation type="submission" date="2020-11" db="EMBL/GenBank/DDBJ databases">
        <title>Whole-genome analyses of Nonomuraea sp. K274.</title>
        <authorList>
            <person name="Veyisoglu A."/>
        </authorList>
    </citation>
    <scope>NUCLEOTIDE SEQUENCE</scope>
    <source>
        <strain evidence="2">K274</strain>
    </source>
</reference>
<gene>
    <name evidence="2" type="ORF">ITP53_08300</name>
</gene>
<dbReference type="AlphaFoldDB" id="A0A931A9A1"/>
<comment type="caution">
    <text evidence="2">The sequence shown here is derived from an EMBL/GenBank/DDBJ whole genome shotgun (WGS) entry which is preliminary data.</text>
</comment>
<accession>A0A931A9A1</accession>